<name>A0A1G9ZNE9_9EURY</name>
<dbReference type="STRING" id="660521.SAMN04487949_3694"/>
<dbReference type="SUPFAM" id="SSF88697">
    <property type="entry name" value="PUA domain-like"/>
    <property type="match status" value="1"/>
</dbReference>
<dbReference type="OrthoDB" id="359403at2157"/>
<gene>
    <name evidence="1" type="ORF">SAMN04487949_3694</name>
</gene>
<sequence length="107" mass="12256">MSEIDVDSLLPNERVKQAVVSGDITQLTRGASNRYAEAGDTFDIDGESFEVVSVDRRTLGDFTDEDAQREGSESLDAYKQRMERVHPEGFEWDDSDEVVTYRFERRD</sequence>
<dbReference type="EMBL" id="FNHL01000008">
    <property type="protein sequence ID" value="SDN22764.1"/>
    <property type="molecule type" value="Genomic_DNA"/>
</dbReference>
<proteinExistence type="predicted"/>
<evidence type="ECO:0008006" key="3">
    <source>
        <dbReference type="Google" id="ProtNLM"/>
    </source>
</evidence>
<dbReference type="RefSeq" id="WP_089699901.1">
    <property type="nucleotide sequence ID" value="NZ_FNHL01000008.1"/>
</dbReference>
<accession>A0A1G9ZNE9</accession>
<dbReference type="Proteomes" id="UP000199451">
    <property type="component" value="Unassembled WGS sequence"/>
</dbReference>
<dbReference type="CDD" id="cd06552">
    <property type="entry name" value="ASCH_yqfb_like"/>
    <property type="match status" value="1"/>
</dbReference>
<dbReference type="AlphaFoldDB" id="A0A1G9ZNE9"/>
<keyword evidence="2" id="KW-1185">Reference proteome</keyword>
<evidence type="ECO:0000313" key="2">
    <source>
        <dbReference type="Proteomes" id="UP000199451"/>
    </source>
</evidence>
<dbReference type="InterPro" id="IPR015947">
    <property type="entry name" value="PUA-like_sf"/>
</dbReference>
<protein>
    <recommendedName>
        <fullName evidence="3">ASCH domain-containing protein</fullName>
    </recommendedName>
</protein>
<evidence type="ECO:0000313" key="1">
    <source>
        <dbReference type="EMBL" id="SDN22764.1"/>
    </source>
</evidence>
<reference evidence="2" key="1">
    <citation type="submission" date="2016-10" db="EMBL/GenBank/DDBJ databases">
        <authorList>
            <person name="Varghese N."/>
            <person name="Submissions S."/>
        </authorList>
    </citation>
    <scope>NUCLEOTIDE SEQUENCE [LARGE SCALE GENOMIC DNA]</scope>
    <source>
        <strain evidence="2">CGMCC 1.10119</strain>
    </source>
</reference>
<organism evidence="1 2">
    <name type="scientific">Halogranum gelatinilyticum</name>
    <dbReference type="NCBI Taxonomy" id="660521"/>
    <lineage>
        <taxon>Archaea</taxon>
        <taxon>Methanobacteriati</taxon>
        <taxon>Methanobacteriota</taxon>
        <taxon>Stenosarchaea group</taxon>
        <taxon>Halobacteria</taxon>
        <taxon>Halobacteriales</taxon>
        <taxon>Haloferacaceae</taxon>
    </lineage>
</organism>